<evidence type="ECO:0000259" key="5">
    <source>
        <dbReference type="PROSITE" id="PS50977"/>
    </source>
</evidence>
<dbReference type="PANTHER" id="PTHR47506:SF7">
    <property type="entry name" value="TRANSCRIPTIONAL REGULATORY PROTEIN"/>
    <property type="match status" value="1"/>
</dbReference>
<dbReference type="InterPro" id="IPR036271">
    <property type="entry name" value="Tet_transcr_reg_TetR-rel_C_sf"/>
</dbReference>
<evidence type="ECO:0000256" key="1">
    <source>
        <dbReference type="ARBA" id="ARBA00023015"/>
    </source>
</evidence>
<reference evidence="6 7" key="1">
    <citation type="submission" date="2016-03" db="EMBL/GenBank/DDBJ databases">
        <title>Chemosynthetic sulphur-oxidizing symbionts of marine invertebrate animals are capable of nitrogen fixation.</title>
        <authorList>
            <person name="Petersen J.M."/>
            <person name="Kemper A."/>
            <person name="Gruber-Vodicka H."/>
            <person name="Cardini U."/>
            <person name="Geest Mvander."/>
            <person name="Kleiner M."/>
            <person name="Bulgheresi S."/>
            <person name="Fussmann M."/>
            <person name="Herbold C."/>
            <person name="Seah B.K.B."/>
            <person name="Antony C.Paul."/>
            <person name="Liu D."/>
            <person name="Belitz A."/>
            <person name="Weber M."/>
        </authorList>
    </citation>
    <scope>NUCLEOTIDE SEQUENCE [LARGE SCALE GENOMIC DNA]</scope>
    <source>
        <strain evidence="6">G_D</strain>
    </source>
</reference>
<evidence type="ECO:0000256" key="2">
    <source>
        <dbReference type="ARBA" id="ARBA00023125"/>
    </source>
</evidence>
<dbReference type="Proteomes" id="UP000094849">
    <property type="component" value="Unassembled WGS sequence"/>
</dbReference>
<dbReference type="PANTHER" id="PTHR47506">
    <property type="entry name" value="TRANSCRIPTIONAL REGULATORY PROTEIN"/>
    <property type="match status" value="1"/>
</dbReference>
<dbReference type="PROSITE" id="PS50977">
    <property type="entry name" value="HTH_TETR_2"/>
    <property type="match status" value="1"/>
</dbReference>
<dbReference type="SUPFAM" id="SSF46689">
    <property type="entry name" value="Homeodomain-like"/>
    <property type="match status" value="1"/>
</dbReference>
<dbReference type="SUPFAM" id="SSF48498">
    <property type="entry name" value="Tetracyclin repressor-like, C-terminal domain"/>
    <property type="match status" value="1"/>
</dbReference>
<dbReference type="AlphaFoldDB" id="A0A1E2UH01"/>
<evidence type="ECO:0000313" key="7">
    <source>
        <dbReference type="Proteomes" id="UP000094849"/>
    </source>
</evidence>
<dbReference type="EMBL" id="LVJZ01000007">
    <property type="protein sequence ID" value="ODB91948.1"/>
    <property type="molecule type" value="Genomic_DNA"/>
</dbReference>
<evidence type="ECO:0000256" key="3">
    <source>
        <dbReference type="ARBA" id="ARBA00023163"/>
    </source>
</evidence>
<dbReference type="PRINTS" id="PR00455">
    <property type="entry name" value="HTHTETR"/>
</dbReference>
<gene>
    <name evidence="6" type="ORF">A3196_19655</name>
</gene>
<evidence type="ECO:0000313" key="6">
    <source>
        <dbReference type="EMBL" id="ODB91948.1"/>
    </source>
</evidence>
<dbReference type="Gene3D" id="1.10.357.10">
    <property type="entry name" value="Tetracycline Repressor, domain 2"/>
    <property type="match status" value="1"/>
</dbReference>
<dbReference type="STRING" id="1818881.A3196_19655"/>
<accession>A0A1E2UH01</accession>
<dbReference type="Gene3D" id="1.10.10.60">
    <property type="entry name" value="Homeodomain-like"/>
    <property type="match status" value="1"/>
</dbReference>
<feature type="DNA-binding region" description="H-T-H motif" evidence="4">
    <location>
        <begin position="32"/>
        <end position="51"/>
    </location>
</feature>
<protein>
    <recommendedName>
        <fullName evidence="5">HTH tetR-type domain-containing protein</fullName>
    </recommendedName>
</protein>
<name>A0A1E2UH01_9GAMM</name>
<sequence>MPYPAEHKQQSRQRILDSAVRYFLQQGYEKTGISEIMQDAGLTHGGFYAHFSSKGELYIEAMTHAAKNGRFTAHLKNGKQGQAWFQGVLEGYLNLDHVEGEEHPCPLAFLVTDIATRESDVRHAYTRIYKSMNRYISRQAMEEPNRPSDDIYAVTAMMIGGVAISRAIDDPKLAKRLLHSCKQIAEKLIAGD</sequence>
<dbReference type="InterPro" id="IPR001647">
    <property type="entry name" value="HTH_TetR"/>
</dbReference>
<evidence type="ECO:0000256" key="4">
    <source>
        <dbReference type="PROSITE-ProRule" id="PRU00335"/>
    </source>
</evidence>
<dbReference type="InterPro" id="IPR009057">
    <property type="entry name" value="Homeodomain-like_sf"/>
</dbReference>
<keyword evidence="7" id="KW-1185">Reference proteome</keyword>
<dbReference type="RefSeq" id="WP_069002864.1">
    <property type="nucleotide sequence ID" value="NZ_LVJW01000008.1"/>
</dbReference>
<proteinExistence type="predicted"/>
<organism evidence="6 7">
    <name type="scientific">Candidatus Thiodiazotropha endoloripes</name>
    <dbReference type="NCBI Taxonomy" id="1818881"/>
    <lineage>
        <taxon>Bacteria</taxon>
        <taxon>Pseudomonadati</taxon>
        <taxon>Pseudomonadota</taxon>
        <taxon>Gammaproteobacteria</taxon>
        <taxon>Chromatiales</taxon>
        <taxon>Sedimenticolaceae</taxon>
        <taxon>Candidatus Thiodiazotropha</taxon>
    </lineage>
</organism>
<keyword evidence="1" id="KW-0805">Transcription regulation</keyword>
<feature type="domain" description="HTH tetR-type" evidence="5">
    <location>
        <begin position="9"/>
        <end position="69"/>
    </location>
</feature>
<dbReference type="OrthoDB" id="9798857at2"/>
<comment type="caution">
    <text evidence="6">The sequence shown here is derived from an EMBL/GenBank/DDBJ whole genome shotgun (WGS) entry which is preliminary data.</text>
</comment>
<keyword evidence="3" id="KW-0804">Transcription</keyword>
<dbReference type="GO" id="GO:0003677">
    <property type="term" value="F:DNA binding"/>
    <property type="evidence" value="ECO:0007669"/>
    <property type="project" value="UniProtKB-UniRule"/>
</dbReference>
<dbReference type="Pfam" id="PF00440">
    <property type="entry name" value="TetR_N"/>
    <property type="match status" value="1"/>
</dbReference>
<keyword evidence="2 4" id="KW-0238">DNA-binding</keyword>